<dbReference type="Proteomes" id="UP000293764">
    <property type="component" value="Unassembled WGS sequence"/>
</dbReference>
<protein>
    <submittedName>
        <fullName evidence="7">Lysoplasmalogenase</fullName>
    </submittedName>
</protein>
<reference evidence="7 8" key="1">
    <citation type="submission" date="2019-01" db="EMBL/GenBank/DDBJ databases">
        <title>Novel species of Cellulomonas.</title>
        <authorList>
            <person name="Liu Q."/>
            <person name="Xin Y.-H."/>
        </authorList>
    </citation>
    <scope>NUCLEOTIDE SEQUENCE [LARGE SCALE GENOMIC DNA]</scope>
    <source>
        <strain evidence="7 8">HLT2-17</strain>
    </source>
</reference>
<evidence type="ECO:0000256" key="1">
    <source>
        <dbReference type="ARBA" id="ARBA00004141"/>
    </source>
</evidence>
<dbReference type="AlphaFoldDB" id="A0A4Q5MXJ1"/>
<evidence type="ECO:0000256" key="5">
    <source>
        <dbReference type="ARBA" id="ARBA00023136"/>
    </source>
</evidence>
<comment type="similarity">
    <text evidence="2">Belongs to the TMEM86 family.</text>
</comment>
<dbReference type="GO" id="GO:0016787">
    <property type="term" value="F:hydrolase activity"/>
    <property type="evidence" value="ECO:0007669"/>
    <property type="project" value="TreeGrafter"/>
</dbReference>
<feature type="transmembrane region" description="Helical" evidence="6">
    <location>
        <begin position="98"/>
        <end position="120"/>
    </location>
</feature>
<keyword evidence="5 6" id="KW-0472">Membrane</keyword>
<dbReference type="PANTHER" id="PTHR31885:SF6">
    <property type="entry name" value="GH04784P"/>
    <property type="match status" value="1"/>
</dbReference>
<comment type="subcellular location">
    <subcellularLocation>
        <location evidence="1">Membrane</location>
        <topology evidence="1">Multi-pass membrane protein</topology>
    </subcellularLocation>
</comment>
<dbReference type="GO" id="GO:0016020">
    <property type="term" value="C:membrane"/>
    <property type="evidence" value="ECO:0007669"/>
    <property type="project" value="UniProtKB-SubCell"/>
</dbReference>
<dbReference type="Pfam" id="PF07947">
    <property type="entry name" value="YhhN"/>
    <property type="match status" value="1"/>
</dbReference>
<organism evidence="7 8">
    <name type="scientific">Pengzhenrongella frigida</name>
    <dbReference type="NCBI Taxonomy" id="1259133"/>
    <lineage>
        <taxon>Bacteria</taxon>
        <taxon>Bacillati</taxon>
        <taxon>Actinomycetota</taxon>
        <taxon>Actinomycetes</taxon>
        <taxon>Micrococcales</taxon>
        <taxon>Pengzhenrongella</taxon>
    </lineage>
</organism>
<dbReference type="EMBL" id="SDWW01000036">
    <property type="protein sequence ID" value="RYV50359.1"/>
    <property type="molecule type" value="Genomic_DNA"/>
</dbReference>
<evidence type="ECO:0000256" key="4">
    <source>
        <dbReference type="ARBA" id="ARBA00022989"/>
    </source>
</evidence>
<gene>
    <name evidence="7" type="ORF">EUA98_14100</name>
</gene>
<proteinExistence type="inferred from homology"/>
<feature type="transmembrane region" description="Helical" evidence="6">
    <location>
        <begin position="44"/>
        <end position="62"/>
    </location>
</feature>
<dbReference type="InterPro" id="IPR012506">
    <property type="entry name" value="TMEM86B-like"/>
</dbReference>
<sequence length="239" mass="24108">MRAAGPDDGRVARRPTALAAGVAVAGVTVAVVHLVALLADADGLAMVTKALLMPTLAAFLVASTAGPRPRIVRLTLVALGFSWLGDTAPFAVPDDLAFLVMVGFFLVAQLAYIAAFAPAARTGPLGRRPALAVPYVAALVLLLVACVPGAGTLVVPAVVYGVCLVTMAALAAGVHPLAAVGGVVFLSSDAMIALGEFTTWFTPPAAGFWVMLTYIAGQVLLVTGVLASVSRSRAPVPAA</sequence>
<comment type="caution">
    <text evidence="7">The sequence shown here is derived from an EMBL/GenBank/DDBJ whole genome shotgun (WGS) entry which is preliminary data.</text>
</comment>
<dbReference type="OrthoDB" id="4227931at2"/>
<name>A0A4Q5MXJ1_9MICO</name>
<feature type="transmembrane region" description="Helical" evidence="6">
    <location>
        <begin position="16"/>
        <end position="38"/>
    </location>
</feature>
<evidence type="ECO:0000313" key="7">
    <source>
        <dbReference type="EMBL" id="RYV50359.1"/>
    </source>
</evidence>
<feature type="transmembrane region" description="Helical" evidence="6">
    <location>
        <begin position="74"/>
        <end position="92"/>
    </location>
</feature>
<keyword evidence="3 6" id="KW-0812">Transmembrane</keyword>
<feature type="transmembrane region" description="Helical" evidence="6">
    <location>
        <begin position="157"/>
        <end position="186"/>
    </location>
</feature>
<evidence type="ECO:0000256" key="3">
    <source>
        <dbReference type="ARBA" id="ARBA00022692"/>
    </source>
</evidence>
<keyword evidence="8" id="KW-1185">Reference proteome</keyword>
<keyword evidence="4 6" id="KW-1133">Transmembrane helix</keyword>
<evidence type="ECO:0000313" key="8">
    <source>
        <dbReference type="Proteomes" id="UP000293764"/>
    </source>
</evidence>
<feature type="transmembrane region" description="Helical" evidence="6">
    <location>
        <begin position="132"/>
        <end position="151"/>
    </location>
</feature>
<evidence type="ECO:0000256" key="6">
    <source>
        <dbReference type="SAM" id="Phobius"/>
    </source>
</evidence>
<evidence type="ECO:0000256" key="2">
    <source>
        <dbReference type="ARBA" id="ARBA00007375"/>
    </source>
</evidence>
<feature type="transmembrane region" description="Helical" evidence="6">
    <location>
        <begin position="206"/>
        <end position="229"/>
    </location>
</feature>
<dbReference type="PANTHER" id="PTHR31885">
    <property type="entry name" value="GH04784P"/>
    <property type="match status" value="1"/>
</dbReference>
<accession>A0A4Q5MXJ1</accession>